<reference evidence="2 3" key="1">
    <citation type="journal article" date="2022" name="Allergy">
        <title>Genome assembly and annotation of Periplaneta americana reveal a comprehensive cockroach allergen profile.</title>
        <authorList>
            <person name="Wang L."/>
            <person name="Xiong Q."/>
            <person name="Saelim N."/>
            <person name="Wang L."/>
            <person name="Nong W."/>
            <person name="Wan A.T."/>
            <person name="Shi M."/>
            <person name="Liu X."/>
            <person name="Cao Q."/>
            <person name="Hui J.H.L."/>
            <person name="Sookrung N."/>
            <person name="Leung T.F."/>
            <person name="Tungtrongchitr A."/>
            <person name="Tsui S.K.W."/>
        </authorList>
    </citation>
    <scope>NUCLEOTIDE SEQUENCE [LARGE SCALE GENOMIC DNA]</scope>
    <source>
        <strain evidence="2">PWHHKU_190912</strain>
    </source>
</reference>
<proteinExistence type="predicted"/>
<dbReference type="Pfam" id="PF13843">
    <property type="entry name" value="DDE_Tnp_1_7"/>
    <property type="match status" value="1"/>
</dbReference>
<dbReference type="InterPro" id="IPR052638">
    <property type="entry name" value="PiggyBac_TE-derived"/>
</dbReference>
<dbReference type="Proteomes" id="UP001148838">
    <property type="component" value="Unassembled WGS sequence"/>
</dbReference>
<dbReference type="InterPro" id="IPR029526">
    <property type="entry name" value="PGBD"/>
</dbReference>
<evidence type="ECO:0000313" key="3">
    <source>
        <dbReference type="Proteomes" id="UP001148838"/>
    </source>
</evidence>
<evidence type="ECO:0000313" key="2">
    <source>
        <dbReference type="EMBL" id="KAJ4449455.1"/>
    </source>
</evidence>
<accession>A0ABQ8TS09</accession>
<dbReference type="PANTHER" id="PTHR47055:SF3">
    <property type="entry name" value="PHORBOL-ESTER_DAG-TYPE DOMAIN-CONTAINING PROTEIN"/>
    <property type="match status" value="1"/>
</dbReference>
<comment type="caution">
    <text evidence="2">The sequence shown here is derived from an EMBL/GenBank/DDBJ whole genome shotgun (WGS) entry which is preliminary data.</text>
</comment>
<dbReference type="PANTHER" id="PTHR47055">
    <property type="entry name" value="DDE_TNP_1_7 DOMAIN-CONTAINING PROTEIN"/>
    <property type="match status" value="1"/>
</dbReference>
<dbReference type="EMBL" id="JAJSOF020000003">
    <property type="protein sequence ID" value="KAJ4449455.1"/>
    <property type="molecule type" value="Genomic_DNA"/>
</dbReference>
<sequence length="100" mass="11275">MGLDAAVVLELESRLPPDFKPYNLYFDNFFTSLHILSALSERGTEGTGTLREIRLKKCPLMNSSALKIEKREAMTFKAHKNIIIVKWHDNNVVIVASVTA</sequence>
<gene>
    <name evidence="2" type="ORF">ANN_00854</name>
</gene>
<name>A0ABQ8TS09_PERAM</name>
<organism evidence="2 3">
    <name type="scientific">Periplaneta americana</name>
    <name type="common">American cockroach</name>
    <name type="synonym">Blatta americana</name>
    <dbReference type="NCBI Taxonomy" id="6978"/>
    <lineage>
        <taxon>Eukaryota</taxon>
        <taxon>Metazoa</taxon>
        <taxon>Ecdysozoa</taxon>
        <taxon>Arthropoda</taxon>
        <taxon>Hexapoda</taxon>
        <taxon>Insecta</taxon>
        <taxon>Pterygota</taxon>
        <taxon>Neoptera</taxon>
        <taxon>Polyneoptera</taxon>
        <taxon>Dictyoptera</taxon>
        <taxon>Blattodea</taxon>
        <taxon>Blattoidea</taxon>
        <taxon>Blattidae</taxon>
        <taxon>Blattinae</taxon>
        <taxon>Periplaneta</taxon>
    </lineage>
</organism>
<keyword evidence="3" id="KW-1185">Reference proteome</keyword>
<protein>
    <recommendedName>
        <fullName evidence="1">PiggyBac transposable element-derived protein domain-containing protein</fullName>
    </recommendedName>
</protein>
<evidence type="ECO:0000259" key="1">
    <source>
        <dbReference type="Pfam" id="PF13843"/>
    </source>
</evidence>
<feature type="domain" description="PiggyBac transposable element-derived protein" evidence="1">
    <location>
        <begin position="6"/>
        <end position="97"/>
    </location>
</feature>